<dbReference type="EMBL" id="CP029343">
    <property type="protein sequence ID" value="AWL07441.1"/>
    <property type="molecule type" value="Genomic_DNA"/>
</dbReference>
<dbReference type="Pfam" id="PF00551">
    <property type="entry name" value="Formyl_trans_N"/>
    <property type="match status" value="1"/>
</dbReference>
<dbReference type="SUPFAM" id="SSF53328">
    <property type="entry name" value="Formyltransferase"/>
    <property type="match status" value="1"/>
</dbReference>
<dbReference type="Gene3D" id="3.30.70.260">
    <property type="match status" value="1"/>
</dbReference>
<dbReference type="SUPFAM" id="SSF55021">
    <property type="entry name" value="ACT-like"/>
    <property type="match status" value="1"/>
</dbReference>
<keyword evidence="1 3" id="KW-0554">One-carbon metabolism</keyword>
<dbReference type="UniPathway" id="UPA00074">
    <property type="reaction ID" value="UER00170"/>
</dbReference>
<dbReference type="EC" id="3.5.1.10" evidence="3 4"/>
<dbReference type="RefSeq" id="WP_109347728.1">
    <property type="nucleotide sequence ID" value="NZ_CP029343.1"/>
</dbReference>
<comment type="pathway">
    <text evidence="3">Purine metabolism; IMP biosynthesis via de novo pathway; formate from 10-formyl-5,6,7,8-tetrahydrofolate: step 1/1.</text>
</comment>
<dbReference type="OrthoDB" id="9806170at2"/>
<gene>
    <name evidence="3 6" type="primary">purU</name>
    <name evidence="6" type="ORF">DIR46_25445</name>
</gene>
<evidence type="ECO:0000259" key="5">
    <source>
        <dbReference type="Pfam" id="PF00551"/>
    </source>
</evidence>
<evidence type="ECO:0000256" key="2">
    <source>
        <dbReference type="ARBA" id="ARBA00022801"/>
    </source>
</evidence>
<dbReference type="NCBIfam" id="NF004684">
    <property type="entry name" value="PRK06027.1"/>
    <property type="match status" value="1"/>
</dbReference>
<evidence type="ECO:0000256" key="4">
    <source>
        <dbReference type="NCBIfam" id="TIGR00655"/>
    </source>
</evidence>
<dbReference type="NCBIfam" id="TIGR00655">
    <property type="entry name" value="PurU"/>
    <property type="match status" value="1"/>
</dbReference>
<name>A0A2S2DQ40_9BURK</name>
<dbReference type="GO" id="GO:0006189">
    <property type="term" value="P:'de novo' IMP biosynthetic process"/>
    <property type="evidence" value="ECO:0007669"/>
    <property type="project" value="UniProtKB-UniRule"/>
</dbReference>
<dbReference type="InterPro" id="IPR004810">
    <property type="entry name" value="PurU"/>
</dbReference>
<dbReference type="CDD" id="cd04875">
    <property type="entry name" value="ACT_F4HF-DF"/>
    <property type="match status" value="1"/>
</dbReference>
<evidence type="ECO:0000313" key="7">
    <source>
        <dbReference type="Proteomes" id="UP000245820"/>
    </source>
</evidence>
<dbReference type="CDD" id="cd08648">
    <property type="entry name" value="FMT_core_Formyl-FH4-Hydrolase_C"/>
    <property type="match status" value="1"/>
</dbReference>
<sequence>MSSIVPAPAGRIEYILNASCPAGTGIVAAVATFLAERDCYICALEQFDDDSTARFFMRAVFRQQEHSPPIERVRSEFAELVAGRLDMQWKMFDPLDPVRTVIMVSKTDHCLDDLLYRRRNGELNMQITAVVSNHLDLRPMVEREGIRFVFLPVTRDNKAQQEARLFEIFEETGSELVILARYMQILSDELARRLAGKCINIHHSFLPGFKGAKPYQQAFDRGVKLIGATAHYATPDLDEGPIIEQVLTRVDHNYRVDQLTRVGRDNECLALAAAVKFHIERRVFVDGNKTVVFRGP</sequence>
<dbReference type="InterPro" id="IPR002376">
    <property type="entry name" value="Formyl_transf_N"/>
</dbReference>
<dbReference type="PANTHER" id="PTHR42706:SF1">
    <property type="entry name" value="FORMYLTETRAHYDROFOLATE DEFORMYLASE 2, MITOCHONDRIAL"/>
    <property type="match status" value="1"/>
</dbReference>
<dbReference type="PIRSF" id="PIRSF036480">
    <property type="entry name" value="FormyFH4_hydr"/>
    <property type="match status" value="1"/>
</dbReference>
<dbReference type="GO" id="GO:0006730">
    <property type="term" value="P:one-carbon metabolic process"/>
    <property type="evidence" value="ECO:0007669"/>
    <property type="project" value="UniProtKB-KW"/>
</dbReference>
<evidence type="ECO:0000256" key="1">
    <source>
        <dbReference type="ARBA" id="ARBA00022563"/>
    </source>
</evidence>
<protein>
    <recommendedName>
        <fullName evidence="3 4">Formyltetrahydrofolate deformylase</fullName>
        <ecNumber evidence="3 4">3.5.1.10</ecNumber>
    </recommendedName>
    <alternativeName>
        <fullName evidence="3">Formyl-FH(4) hydrolase</fullName>
    </alternativeName>
</protein>
<accession>A0A2S2DQ40</accession>
<keyword evidence="7" id="KW-1185">Reference proteome</keyword>
<feature type="domain" description="Formyl transferase N-terminal" evidence="5">
    <location>
        <begin position="99"/>
        <end position="274"/>
    </location>
</feature>
<organism evidence="6 7">
    <name type="scientific">Massilia oculi</name>
    <dbReference type="NCBI Taxonomy" id="945844"/>
    <lineage>
        <taxon>Bacteria</taxon>
        <taxon>Pseudomonadati</taxon>
        <taxon>Pseudomonadota</taxon>
        <taxon>Betaproteobacteria</taxon>
        <taxon>Burkholderiales</taxon>
        <taxon>Oxalobacteraceae</taxon>
        <taxon>Telluria group</taxon>
        <taxon>Massilia</taxon>
    </lineage>
</organism>
<dbReference type="Gene3D" id="3.40.50.170">
    <property type="entry name" value="Formyl transferase, N-terminal domain"/>
    <property type="match status" value="1"/>
</dbReference>
<dbReference type="GO" id="GO:0008864">
    <property type="term" value="F:formyltetrahydrofolate deformylase activity"/>
    <property type="evidence" value="ECO:0007669"/>
    <property type="project" value="UniProtKB-UniRule"/>
</dbReference>
<dbReference type="PANTHER" id="PTHR42706">
    <property type="entry name" value="FORMYLTETRAHYDROFOLATE DEFORMYLASE"/>
    <property type="match status" value="1"/>
</dbReference>
<dbReference type="InterPro" id="IPR045865">
    <property type="entry name" value="ACT-like_dom_sf"/>
</dbReference>
<reference evidence="6 7" key="1">
    <citation type="submission" date="2018-05" db="EMBL/GenBank/DDBJ databases">
        <title>Complete genome sequence of Massilia oculi sp. nov. CCUG 43427T (=DSM 26321T), the type strain of M. oculi, and comparison with genome sequences of other Massilia strains.</title>
        <authorList>
            <person name="Zhu B."/>
        </authorList>
    </citation>
    <scope>NUCLEOTIDE SEQUENCE [LARGE SCALE GENOMIC DNA]</scope>
    <source>
        <strain evidence="6 7">CCUG 43427</strain>
    </source>
</reference>
<keyword evidence="2 3" id="KW-0378">Hydrolase</keyword>
<dbReference type="AlphaFoldDB" id="A0A2S2DQ40"/>
<keyword evidence="3" id="KW-0658">Purine biosynthesis</keyword>
<comment type="function">
    <text evidence="3">Catalyzes the hydrolysis of 10-formyltetrahydrofolate (formyl-FH4) to formate and tetrahydrofolate (FH4).</text>
</comment>
<dbReference type="InterPro" id="IPR036477">
    <property type="entry name" value="Formyl_transf_N_sf"/>
</dbReference>
<dbReference type="Proteomes" id="UP000245820">
    <property type="component" value="Chromosome"/>
</dbReference>
<dbReference type="InterPro" id="IPR041729">
    <property type="entry name" value="Formyl-FH4-Hydrolase_C"/>
</dbReference>
<dbReference type="HAMAP" id="MF_01927">
    <property type="entry name" value="PurU"/>
    <property type="match status" value="1"/>
</dbReference>
<evidence type="ECO:0000256" key="3">
    <source>
        <dbReference type="HAMAP-Rule" id="MF_01927"/>
    </source>
</evidence>
<comment type="similarity">
    <text evidence="3">Belongs to the PurU family.</text>
</comment>
<evidence type="ECO:0000313" key="6">
    <source>
        <dbReference type="EMBL" id="AWL07441.1"/>
    </source>
</evidence>
<dbReference type="InterPro" id="IPR044074">
    <property type="entry name" value="PurU_ACT"/>
</dbReference>
<dbReference type="KEGG" id="mtim:DIR46_25445"/>
<proteinExistence type="inferred from homology"/>
<feature type="active site" evidence="3">
    <location>
        <position position="238"/>
    </location>
</feature>
<comment type="catalytic activity">
    <reaction evidence="3">
        <text>(6R)-10-formyltetrahydrofolate + H2O = (6S)-5,6,7,8-tetrahydrofolate + formate + H(+)</text>
        <dbReference type="Rhea" id="RHEA:19833"/>
        <dbReference type="ChEBI" id="CHEBI:15377"/>
        <dbReference type="ChEBI" id="CHEBI:15378"/>
        <dbReference type="ChEBI" id="CHEBI:15740"/>
        <dbReference type="ChEBI" id="CHEBI:57453"/>
        <dbReference type="ChEBI" id="CHEBI:195366"/>
        <dbReference type="EC" id="3.5.1.10"/>
    </reaction>
</comment>
<dbReference type="PRINTS" id="PR01575">
    <property type="entry name" value="FFH4HYDRLASE"/>
</dbReference>